<dbReference type="Gene3D" id="1.20.5.340">
    <property type="match status" value="1"/>
</dbReference>
<feature type="coiled-coil region" evidence="1">
    <location>
        <begin position="43"/>
        <end position="140"/>
    </location>
</feature>
<dbReference type="Proteomes" id="UP000695022">
    <property type="component" value="Unplaced"/>
</dbReference>
<evidence type="ECO:0000256" key="1">
    <source>
        <dbReference type="SAM" id="Coils"/>
    </source>
</evidence>
<protein>
    <submittedName>
        <fullName evidence="4">Neurofilament medium polypeptide-like isoform X2</fullName>
    </submittedName>
</protein>
<evidence type="ECO:0000256" key="2">
    <source>
        <dbReference type="SAM" id="MobiDB-lite"/>
    </source>
</evidence>
<dbReference type="RefSeq" id="XP_014675391.1">
    <property type="nucleotide sequence ID" value="XM_014819905.1"/>
</dbReference>
<feature type="coiled-coil region" evidence="1">
    <location>
        <begin position="170"/>
        <end position="228"/>
    </location>
</feature>
<gene>
    <name evidence="4" type="primary">LOC106815447</name>
</gene>
<proteinExistence type="predicted"/>
<evidence type="ECO:0000313" key="4">
    <source>
        <dbReference type="RefSeq" id="XP_014675391.1"/>
    </source>
</evidence>
<organism evidence="3 4">
    <name type="scientific">Priapulus caudatus</name>
    <name type="common">Priapulid worm</name>
    <dbReference type="NCBI Taxonomy" id="37621"/>
    <lineage>
        <taxon>Eukaryota</taxon>
        <taxon>Metazoa</taxon>
        <taxon>Ecdysozoa</taxon>
        <taxon>Scalidophora</taxon>
        <taxon>Priapulida</taxon>
        <taxon>Priapulimorpha</taxon>
        <taxon>Priapulimorphida</taxon>
        <taxon>Priapulidae</taxon>
        <taxon>Priapulus</taxon>
    </lineage>
</organism>
<feature type="region of interest" description="Disordered" evidence="2">
    <location>
        <begin position="239"/>
        <end position="272"/>
    </location>
</feature>
<feature type="region of interest" description="Disordered" evidence="2">
    <location>
        <begin position="347"/>
        <end position="371"/>
    </location>
</feature>
<sequence length="447" mass="50776">MTEVGNLKTQLEAEMSEKDKLAVKIQDKDKELDILGQQSNETNSTLMMNLNDKQKEMENLESKIADLTGDYTNASTKVKGLELENGSLTMNLNGQQTRIENLESKLADLTGDYANATTKVKELEIEGEKMQRKNEGVKADIAKMELNCDVRIADMIALLDKHKTGQIKNMQLKLKEAEQKELESKGLKEKCEQLEKCAERVKQLEGDVAVRDQEMKELLQAVKNMEQRRVVEPVTPVAQTPKRVSLPPTRRKTPQTPKTPVRDQEKMTQMKTTMSTPLAGILKNRSSSITRKRSVVFSEMDGADSSASEHMEVDYKEIQARFQVMQKGSASGSVRKTGFAYTRVPSTPQAMARESTAKQQQQQKKMKVSEEESKQFDTIFFPKENNGANINIKQQEQIAVNQQKTNNKFVKNSCKDRRRDFEKKGEIKKADLAWFETQDMFGFEAED</sequence>
<dbReference type="GeneID" id="106815447"/>
<evidence type="ECO:0000313" key="3">
    <source>
        <dbReference type="Proteomes" id="UP000695022"/>
    </source>
</evidence>
<reference evidence="4" key="1">
    <citation type="submission" date="2025-08" db="UniProtKB">
        <authorList>
            <consortium name="RefSeq"/>
        </authorList>
    </citation>
    <scope>IDENTIFICATION</scope>
</reference>
<name>A0ABM1ET70_PRICU</name>
<keyword evidence="3" id="KW-1185">Reference proteome</keyword>
<dbReference type="SUPFAM" id="SSF90257">
    <property type="entry name" value="Myosin rod fragments"/>
    <property type="match status" value="1"/>
</dbReference>
<accession>A0ABM1ET70</accession>
<keyword evidence="1" id="KW-0175">Coiled coil</keyword>